<reference evidence="1" key="1">
    <citation type="journal article" date="2015" name="Nature">
        <title>Complex archaea that bridge the gap between prokaryotes and eukaryotes.</title>
        <authorList>
            <person name="Spang A."/>
            <person name="Saw J.H."/>
            <person name="Jorgensen S.L."/>
            <person name="Zaremba-Niedzwiedzka K."/>
            <person name="Martijn J."/>
            <person name="Lind A.E."/>
            <person name="van Eijk R."/>
            <person name="Schleper C."/>
            <person name="Guy L."/>
            <person name="Ettema T.J."/>
        </authorList>
    </citation>
    <scope>NUCLEOTIDE SEQUENCE</scope>
</reference>
<evidence type="ECO:0000313" key="1">
    <source>
        <dbReference type="EMBL" id="KKL14585.1"/>
    </source>
</evidence>
<protein>
    <submittedName>
        <fullName evidence="1">Uncharacterized protein</fullName>
    </submittedName>
</protein>
<name>A0A0F9AYS3_9ZZZZ</name>
<dbReference type="EMBL" id="LAZR01040399">
    <property type="protein sequence ID" value="KKL14585.1"/>
    <property type="molecule type" value="Genomic_DNA"/>
</dbReference>
<organism evidence="1">
    <name type="scientific">marine sediment metagenome</name>
    <dbReference type="NCBI Taxonomy" id="412755"/>
    <lineage>
        <taxon>unclassified sequences</taxon>
        <taxon>metagenomes</taxon>
        <taxon>ecological metagenomes</taxon>
    </lineage>
</organism>
<gene>
    <name evidence="1" type="ORF">LCGC14_2514190</name>
</gene>
<dbReference type="AlphaFoldDB" id="A0A0F9AYS3"/>
<proteinExistence type="predicted"/>
<comment type="caution">
    <text evidence="1">The sequence shown here is derived from an EMBL/GenBank/DDBJ whole genome shotgun (WGS) entry which is preliminary data.</text>
</comment>
<sequence>MAAHPLGLYGSKTRCVHPLGVLANRAGDVWFLCHQDSSFSVLMLKTQVVLSSESRISLKGDWMGSAL</sequence>
<accession>A0A0F9AYS3</accession>